<evidence type="ECO:0000313" key="2">
    <source>
        <dbReference type="EMBL" id="MBR9653272.1"/>
    </source>
</evidence>
<dbReference type="Pfam" id="PF11750">
    <property type="entry name" value="DUF3307"/>
    <property type="match status" value="1"/>
</dbReference>
<dbReference type="InterPro" id="IPR021737">
    <property type="entry name" value="Phage_phiKZ_Orf197"/>
</dbReference>
<evidence type="ECO:0000256" key="1">
    <source>
        <dbReference type="SAM" id="Phobius"/>
    </source>
</evidence>
<organism evidence="2 3">
    <name type="scientific">Thalassovita aquimarina</name>
    <dbReference type="NCBI Taxonomy" id="2785917"/>
    <lineage>
        <taxon>Bacteria</taxon>
        <taxon>Pseudomonadati</taxon>
        <taxon>Pseudomonadota</taxon>
        <taxon>Alphaproteobacteria</taxon>
        <taxon>Rhodobacterales</taxon>
        <taxon>Roseobacteraceae</taxon>
        <taxon>Thalassovita</taxon>
    </lineage>
</organism>
<comment type="caution">
    <text evidence="2">The sequence shown here is derived from an EMBL/GenBank/DDBJ whole genome shotgun (WGS) entry which is preliminary data.</text>
</comment>
<evidence type="ECO:0000313" key="3">
    <source>
        <dbReference type="Proteomes" id="UP001195941"/>
    </source>
</evidence>
<dbReference type="Proteomes" id="UP001195941">
    <property type="component" value="Unassembled WGS sequence"/>
</dbReference>
<feature type="transmembrane region" description="Helical" evidence="1">
    <location>
        <begin position="6"/>
        <end position="23"/>
    </location>
</feature>
<keyword evidence="1" id="KW-0472">Membrane</keyword>
<feature type="transmembrane region" description="Helical" evidence="1">
    <location>
        <begin position="44"/>
        <end position="71"/>
    </location>
</feature>
<keyword evidence="1" id="KW-1133">Transmembrane helix</keyword>
<sequence length="126" mass="13884">MTETAILVMLCLVVKHYVADYLLQFPWMIRQKGNPRAIGGYAHVGIHALGTVAVFGLLGLPLGVTLALALAEAVTHYLIDFTKDRTGNNVTSSDRPRLFWAIHGLDQLFHSLTYLAMTYVLITAIS</sequence>
<dbReference type="EMBL" id="JADMKU010000026">
    <property type="protein sequence ID" value="MBR9653272.1"/>
    <property type="molecule type" value="Genomic_DNA"/>
</dbReference>
<gene>
    <name evidence="2" type="ORF">IT775_19310</name>
</gene>
<accession>A0ABS5HWX7</accession>
<name>A0ABS5HWX7_9RHOB</name>
<reference evidence="2 3" key="1">
    <citation type="journal article" date="2021" name="Arch. Microbiol.">
        <title>Thalassobius aquimarinus sp. nov., isolated from the Sea of Japan seashore.</title>
        <authorList>
            <person name="Kurilenko V.V."/>
            <person name="Romanenko L.A."/>
            <person name="Chernysheva N.Y."/>
            <person name="Velansky P.V."/>
            <person name="Tekutyeva L.A."/>
            <person name="Isaeva M.P."/>
            <person name="Mikhailov V.V."/>
        </authorList>
    </citation>
    <scope>NUCLEOTIDE SEQUENCE [LARGE SCALE GENOMIC DNA]</scope>
    <source>
        <strain evidence="2 3">KMM 8518</strain>
    </source>
</reference>
<proteinExistence type="predicted"/>
<keyword evidence="3" id="KW-1185">Reference proteome</keyword>
<keyword evidence="1" id="KW-0812">Transmembrane</keyword>
<protein>
    <submittedName>
        <fullName evidence="2">DUF3307 domain-containing protein</fullName>
    </submittedName>
</protein>
<dbReference type="RefSeq" id="WP_212702896.1">
    <property type="nucleotide sequence ID" value="NZ_JADMKU010000026.1"/>
</dbReference>